<dbReference type="EMBL" id="AP035768">
    <property type="protein sequence ID" value="BFO18444.1"/>
    <property type="molecule type" value="Genomic_DNA"/>
</dbReference>
<name>A0AAT9HMB1_9ACTN</name>
<reference evidence="2" key="1">
    <citation type="submission" date="2024-06" db="EMBL/GenBank/DDBJ databases">
        <authorList>
            <consortium name="consrtm"/>
            <person name="Uemura M."/>
            <person name="Terahara T."/>
        </authorList>
    </citation>
    <scope>NUCLEOTIDE SEQUENCE</scope>
    <source>
        <strain evidence="2">KM77-8</strain>
    </source>
</reference>
<feature type="region of interest" description="Disordered" evidence="1">
    <location>
        <begin position="40"/>
        <end position="69"/>
    </location>
</feature>
<accession>A0AAT9HMB1</accession>
<protein>
    <recommendedName>
        <fullName evidence="3">Transposase</fullName>
    </recommendedName>
</protein>
<gene>
    <name evidence="2" type="ORF">SHKM778_48320</name>
</gene>
<dbReference type="AlphaFoldDB" id="A0AAT9HMB1"/>
<reference evidence="2" key="2">
    <citation type="submission" date="2024-07" db="EMBL/GenBank/DDBJ databases">
        <title>Streptomyces haneummycinica sp. nov., a new antibiotic-producing actinobacterium isolated from marine sediment.</title>
        <authorList>
            <person name="Uemura M."/>
            <person name="Hamada M."/>
            <person name="Hirano S."/>
            <person name="Kobayashi K."/>
            <person name="Ohshiro T."/>
            <person name="Kobayashi T."/>
            <person name="Terahara T."/>
        </authorList>
    </citation>
    <scope>NUCLEOTIDE SEQUENCE</scope>
    <source>
        <strain evidence="2">KM77-8</strain>
    </source>
</reference>
<evidence type="ECO:0000313" key="2">
    <source>
        <dbReference type="EMBL" id="BFO18444.1"/>
    </source>
</evidence>
<evidence type="ECO:0008006" key="3">
    <source>
        <dbReference type="Google" id="ProtNLM"/>
    </source>
</evidence>
<proteinExistence type="predicted"/>
<feature type="region of interest" description="Disordered" evidence="1">
    <location>
        <begin position="183"/>
        <end position="203"/>
    </location>
</feature>
<organism evidence="2">
    <name type="scientific">Streptomyces haneummycinicus</name>
    <dbReference type="NCBI Taxonomy" id="3074435"/>
    <lineage>
        <taxon>Bacteria</taxon>
        <taxon>Bacillati</taxon>
        <taxon>Actinomycetota</taxon>
        <taxon>Actinomycetes</taxon>
        <taxon>Kitasatosporales</taxon>
        <taxon>Streptomycetaceae</taxon>
        <taxon>Streptomyces</taxon>
    </lineage>
</organism>
<feature type="compositionally biased region" description="Basic and acidic residues" evidence="1">
    <location>
        <begin position="41"/>
        <end position="52"/>
    </location>
</feature>
<sequence>MTDMRLLIVRVRPGRPVVAHVAAGTGISRVMAHMWVRRRRAEGERGLHDRSSRRPTHRTPAGVPAVSGPQVRSCACLGPVLGLPASTTHRILTRPAFLDRPTGLVIRRFERDRPGELVHVDARNNPAGQRTKRATFRAAPTTSLTIDPGSAIGFAATERNHRLPAHSVIDTNEWSRRALTAAKSLSAHGRHRTTPGDPGGRIGQKAQRLVQAGPVVGEGGVVRVLAHRAPLS</sequence>
<evidence type="ECO:0000256" key="1">
    <source>
        <dbReference type="SAM" id="MobiDB-lite"/>
    </source>
</evidence>